<evidence type="ECO:0000259" key="2">
    <source>
        <dbReference type="PROSITE" id="PS51384"/>
    </source>
</evidence>
<proteinExistence type="predicted"/>
<dbReference type="InterPro" id="IPR012675">
    <property type="entry name" value="Beta-grasp_dom_sf"/>
</dbReference>
<accession>A0A1W1CBW6</accession>
<dbReference type="InterPro" id="IPR017927">
    <property type="entry name" value="FAD-bd_FR_type"/>
</dbReference>
<evidence type="ECO:0000259" key="1">
    <source>
        <dbReference type="PROSITE" id="PS51085"/>
    </source>
</evidence>
<dbReference type="InterPro" id="IPR039261">
    <property type="entry name" value="FNR_nucleotide-bd"/>
</dbReference>
<dbReference type="GO" id="GO:0051536">
    <property type="term" value="F:iron-sulfur cluster binding"/>
    <property type="evidence" value="ECO:0007669"/>
    <property type="project" value="InterPro"/>
</dbReference>
<dbReference type="PRINTS" id="PR00410">
    <property type="entry name" value="PHEHYDRXLASE"/>
</dbReference>
<dbReference type="Pfam" id="PF00970">
    <property type="entry name" value="FAD_binding_6"/>
    <property type="match status" value="1"/>
</dbReference>
<protein>
    <submittedName>
        <fullName evidence="3">CDP-6-deoxy-delta-3,4-glucoseen reductase-like</fullName>
    </submittedName>
</protein>
<dbReference type="Gene3D" id="3.40.50.80">
    <property type="entry name" value="Nucleotide-binding domain of ferredoxin-NADP reductase (FNR) module"/>
    <property type="match status" value="1"/>
</dbReference>
<dbReference type="Gene3D" id="3.10.20.30">
    <property type="match status" value="1"/>
</dbReference>
<evidence type="ECO:0000313" key="3">
    <source>
        <dbReference type="EMBL" id="SFV63338.1"/>
    </source>
</evidence>
<dbReference type="SUPFAM" id="SSF54292">
    <property type="entry name" value="2Fe-2S ferredoxin-like"/>
    <property type="match status" value="1"/>
</dbReference>
<dbReference type="SUPFAM" id="SSF63380">
    <property type="entry name" value="Riboflavin synthase domain-like"/>
    <property type="match status" value="1"/>
</dbReference>
<dbReference type="InterPro" id="IPR001433">
    <property type="entry name" value="OxRdtase_FAD/NAD-bd"/>
</dbReference>
<dbReference type="PANTHER" id="PTHR47354:SF5">
    <property type="entry name" value="PROTEIN RFBI"/>
    <property type="match status" value="1"/>
</dbReference>
<dbReference type="Gene3D" id="2.40.30.10">
    <property type="entry name" value="Translation factors"/>
    <property type="match status" value="1"/>
</dbReference>
<dbReference type="CDD" id="cd00207">
    <property type="entry name" value="fer2"/>
    <property type="match status" value="1"/>
</dbReference>
<reference evidence="3" key="1">
    <citation type="submission" date="2016-10" db="EMBL/GenBank/DDBJ databases">
        <authorList>
            <person name="de Groot N.N."/>
        </authorList>
    </citation>
    <scope>NUCLEOTIDE SEQUENCE</scope>
</reference>
<feature type="domain" description="2Fe-2S ferredoxin-type" evidence="1">
    <location>
        <begin position="1"/>
        <end position="90"/>
    </location>
</feature>
<dbReference type="InterPro" id="IPR036010">
    <property type="entry name" value="2Fe-2S_ferredoxin-like_sf"/>
</dbReference>
<dbReference type="PANTHER" id="PTHR47354">
    <property type="entry name" value="NADH OXIDOREDUCTASE HCR"/>
    <property type="match status" value="1"/>
</dbReference>
<dbReference type="EMBL" id="FPHJ01000040">
    <property type="protein sequence ID" value="SFV63338.1"/>
    <property type="molecule type" value="Genomic_DNA"/>
</dbReference>
<gene>
    <name evidence="3" type="ORF">MNB_SUP05-5-409</name>
</gene>
<organism evidence="3">
    <name type="scientific">hydrothermal vent metagenome</name>
    <dbReference type="NCBI Taxonomy" id="652676"/>
    <lineage>
        <taxon>unclassified sequences</taxon>
        <taxon>metagenomes</taxon>
        <taxon>ecological metagenomes</taxon>
    </lineage>
</organism>
<dbReference type="PROSITE" id="PS51085">
    <property type="entry name" value="2FE2S_FER_2"/>
    <property type="match status" value="1"/>
</dbReference>
<dbReference type="CDD" id="cd06189">
    <property type="entry name" value="flavin_oxioreductase"/>
    <property type="match status" value="1"/>
</dbReference>
<dbReference type="Pfam" id="PF00111">
    <property type="entry name" value="Fer2"/>
    <property type="match status" value="1"/>
</dbReference>
<dbReference type="InterPro" id="IPR017938">
    <property type="entry name" value="Riboflavin_synthase-like_b-brl"/>
</dbReference>
<dbReference type="Pfam" id="PF00175">
    <property type="entry name" value="NAD_binding_1"/>
    <property type="match status" value="1"/>
</dbReference>
<dbReference type="InterPro" id="IPR001709">
    <property type="entry name" value="Flavoprot_Pyr_Nucl_cyt_Rdtase"/>
</dbReference>
<name>A0A1W1CBW6_9ZZZZ</name>
<dbReference type="SUPFAM" id="SSF52343">
    <property type="entry name" value="Ferredoxin reductase-like, C-terminal NADP-linked domain"/>
    <property type="match status" value="1"/>
</dbReference>
<dbReference type="PROSITE" id="PS51384">
    <property type="entry name" value="FAD_FR"/>
    <property type="match status" value="1"/>
</dbReference>
<dbReference type="InterPro" id="IPR050415">
    <property type="entry name" value="MRET"/>
</dbReference>
<feature type="domain" description="FAD-binding FR-type" evidence="2">
    <location>
        <begin position="96"/>
        <end position="195"/>
    </location>
</feature>
<dbReference type="GO" id="GO:0016491">
    <property type="term" value="F:oxidoreductase activity"/>
    <property type="evidence" value="ECO:0007669"/>
    <property type="project" value="InterPro"/>
</dbReference>
<dbReference type="PRINTS" id="PR00371">
    <property type="entry name" value="FPNCR"/>
</dbReference>
<dbReference type="AlphaFoldDB" id="A0A1W1CBW6"/>
<dbReference type="InterPro" id="IPR008333">
    <property type="entry name" value="Cbr1-like_FAD-bd_dom"/>
</dbReference>
<dbReference type="InterPro" id="IPR001041">
    <property type="entry name" value="2Fe-2S_ferredoxin-type"/>
</dbReference>
<sequence>MYQVINKTTGNKFKVNKDNILNSALKEGLFLPYGCQKGLCGKCKAFIVSGEVSNITPNNAITKEEIDNNITLLCQCYAKSDLEIEIQELATRIPPSSKKNMKIKEINALNYDVFELVLEQSKENKISFLAGQYANLSYKKYIDRPFSIANTPNDDFISFHIKVVKGGGFTNLLANDLKIGENIEIEGPKGSFYFNEQSTNPIIMVAGGTGLGPIKAIIEYIIKHQLKRKITLYWGVNTQDDFYLDIPKEWLEKITFIPVLSNPKKNWHGRIGFVHQAVLDDISDLSNYDIYVCGAPIMVKTANETFIEKGLKIENFFSDSFEINTK</sequence>